<comment type="caution">
    <text evidence="2">The sequence shown here is derived from an EMBL/GenBank/DDBJ whole genome shotgun (WGS) entry which is preliminary data.</text>
</comment>
<dbReference type="EMBL" id="JAHDYR010000007">
    <property type="protein sequence ID" value="KAG9395868.1"/>
    <property type="molecule type" value="Genomic_DNA"/>
</dbReference>
<reference evidence="2" key="1">
    <citation type="submission" date="2021-05" db="EMBL/GenBank/DDBJ databases">
        <title>A free-living protist that lacks canonical eukaryotic 1 DNA replication and segregation systems.</title>
        <authorList>
            <person name="Salas-Leiva D.E."/>
            <person name="Tromer E.C."/>
            <person name="Curtis B.A."/>
            <person name="Jerlstrom-Hultqvist J."/>
            <person name="Kolisko M."/>
            <person name="Yi Z."/>
            <person name="Salas-Leiva J.S."/>
            <person name="Gallot-Lavallee L."/>
            <person name="Kops G.J.P.L."/>
            <person name="Archibald J.M."/>
            <person name="Simpson A.G.B."/>
            <person name="Roger A.J."/>
        </authorList>
    </citation>
    <scope>NUCLEOTIDE SEQUENCE</scope>
    <source>
        <strain evidence="2">BICM</strain>
    </source>
</reference>
<organism evidence="2 3">
    <name type="scientific">Carpediemonas membranifera</name>
    <dbReference type="NCBI Taxonomy" id="201153"/>
    <lineage>
        <taxon>Eukaryota</taxon>
        <taxon>Metamonada</taxon>
        <taxon>Carpediemonas-like organisms</taxon>
        <taxon>Carpediemonas</taxon>
    </lineage>
</organism>
<dbReference type="Proteomes" id="UP000717585">
    <property type="component" value="Unassembled WGS sequence"/>
</dbReference>
<evidence type="ECO:0000313" key="2">
    <source>
        <dbReference type="EMBL" id="KAG9395868.1"/>
    </source>
</evidence>
<protein>
    <submittedName>
        <fullName evidence="2">Glutamate dehydrogenase</fullName>
    </submittedName>
</protein>
<proteinExistence type="predicted"/>
<evidence type="ECO:0000313" key="3">
    <source>
        <dbReference type="Proteomes" id="UP000717585"/>
    </source>
</evidence>
<keyword evidence="3" id="KW-1185">Reference proteome</keyword>
<name>A0A8J6B552_9EUKA</name>
<feature type="coiled-coil region" evidence="1">
    <location>
        <begin position="9"/>
        <end position="221"/>
    </location>
</feature>
<feature type="coiled-coil region" evidence="1">
    <location>
        <begin position="300"/>
        <end position="370"/>
    </location>
</feature>
<dbReference type="SUPFAM" id="SSF90257">
    <property type="entry name" value="Myosin rod fragments"/>
    <property type="match status" value="1"/>
</dbReference>
<accession>A0A8J6B552</accession>
<gene>
    <name evidence="2" type="ORF">J8273_2201</name>
</gene>
<keyword evidence="1" id="KW-0175">Coiled coil</keyword>
<evidence type="ECO:0000256" key="1">
    <source>
        <dbReference type="SAM" id="Coils"/>
    </source>
</evidence>
<feature type="coiled-coil region" evidence="1">
    <location>
        <begin position="400"/>
        <end position="494"/>
    </location>
</feature>
<dbReference type="AlphaFoldDB" id="A0A8J6B552"/>
<sequence length="566" mass="62602">MEARLTAQLAERTEMMRALQTNYDTLRRESETNKKELMSLCSEVQDLRQTAKDHEQAMAKIASLEAEKREMSFRLADLEDAIQDREKAAGSANGTVETLKKTIADLEQELTIHGTSNRSLEEEVYRLRTRLERTEAINRDMNAQLTGVERQKADLIRELTEASEKVENLSVTNYRAADDSRRVMRMMENKDKVVKQLRMQLQEAKNELASTTATIGQLEARGQIPAGSDGLGQTMSTLNITARSYFDPAPPADVAAMHAELVDLRAKLGEKEAAWLSTREKLEGQLANEKHTVLTMAADNEKHMKTIMRLRTEMTELKVDHRKQCDTLEEEIAVLKESASGAECGAVAKLEAAYSQVADLKGQLSAAKARACAAEKEAEAAKSQAASDVAYMRQQRADTAARFTADIEALKRQLASSQERVSVVEEQLRREVGGFGDQLAAVERERDDAIGQLANEKRVNELGQVEHAQRFNAFNNAQQALSSLVQSLVSIENELIDIETVDTIDNPICLSPCGHTVSGPDAPDVCPDCHSHVETSVPNVTLDNVMALIAFHRQVVAGMEGALRAQ</sequence>